<dbReference type="Proteomes" id="UP000011863">
    <property type="component" value="Chromosome"/>
</dbReference>
<dbReference type="RefSeq" id="WP_015443246.1">
    <property type="nucleotide sequence ID" value="NC_020520.1"/>
</dbReference>
<protein>
    <submittedName>
        <fullName evidence="2">Uncharacterized protein</fullName>
    </submittedName>
</protein>
<proteinExistence type="predicted"/>
<dbReference type="EMBL" id="AP012057">
    <property type="protein sequence ID" value="BAN03999.1"/>
    <property type="molecule type" value="Genomic_DNA"/>
</dbReference>
<evidence type="ECO:0000313" key="2">
    <source>
        <dbReference type="EMBL" id="BAN03999.1"/>
    </source>
</evidence>
<evidence type="ECO:0000256" key="1">
    <source>
        <dbReference type="SAM" id="SignalP"/>
    </source>
</evidence>
<keyword evidence="1" id="KW-0732">Signal</keyword>
<dbReference type="KEGG" id="aym:YM304_36850"/>
<gene>
    <name evidence="2" type="ORF">YM304_36850</name>
</gene>
<name>A0A6C7EFQ8_ILUCY</name>
<reference evidence="2 3" key="1">
    <citation type="journal article" date="2013" name="Int. J. Syst. Evol. Microbiol.">
        <title>Ilumatobacter nonamiense sp. nov. and Ilumatobacter coccineum sp. nov., isolated from seashore sand.</title>
        <authorList>
            <person name="Matsumoto A."/>
            <person name="Kasai H."/>
            <person name="Matsuo Y."/>
            <person name="Shizuri Y."/>
            <person name="Ichikawa N."/>
            <person name="Fujita N."/>
            <person name="Omura S."/>
            <person name="Takahashi Y."/>
        </authorList>
    </citation>
    <scope>NUCLEOTIDE SEQUENCE [LARGE SCALE GENOMIC DNA]</scope>
    <source>
        <strain evidence="3">NBRC 103263 / KCTC 29153 / YM16-304</strain>
    </source>
</reference>
<accession>A0A6C7EFQ8</accession>
<keyword evidence="3" id="KW-1185">Reference proteome</keyword>
<feature type="chain" id="PRO_5039630056" evidence="1">
    <location>
        <begin position="27"/>
        <end position="185"/>
    </location>
</feature>
<sequence>MQFSFRSALLGAGLMLTGVVAGPVLANGDTPASPPASVTGSSVATYYVPLEETFRAFDSRESSGKLIGDNEGCCVESNSTRFSPIGFDADSNRIVPEEAIGVSYNVSVTSTVESGFLQVRQANIGTATTVLAWVGDNQRESAGGFVLYGPDTDGGADAVEVIVGGAPGVETHFTFEVTGYLLPVN</sequence>
<organism evidence="2 3">
    <name type="scientific">Ilumatobacter coccineus (strain NBRC 103263 / KCTC 29153 / YM16-304)</name>
    <dbReference type="NCBI Taxonomy" id="1313172"/>
    <lineage>
        <taxon>Bacteria</taxon>
        <taxon>Bacillati</taxon>
        <taxon>Actinomycetota</taxon>
        <taxon>Acidimicrobiia</taxon>
        <taxon>Acidimicrobiales</taxon>
        <taxon>Ilumatobacteraceae</taxon>
        <taxon>Ilumatobacter</taxon>
    </lineage>
</organism>
<evidence type="ECO:0000313" key="3">
    <source>
        <dbReference type="Proteomes" id="UP000011863"/>
    </source>
</evidence>
<feature type="signal peptide" evidence="1">
    <location>
        <begin position="1"/>
        <end position="26"/>
    </location>
</feature>
<dbReference type="AlphaFoldDB" id="A0A6C7EFQ8"/>